<sequence>MKKALILSCSTGQGHNSCARAVKEYFDRQQVDCTVADAFRFVSEKFARFMGEGHSFMYRHIPGLFRWGYGYSKKHPALFKEKTLIYKILTAGTLRMYQYIAKEKFDTVICTHVLSAIMLTHMQKTLPLALKTAMVMTDYTCYPGMKATDLQRYFIPDGFLAEEFVKCGIPREKISVAGIPVCQEFYKKIEKTDAKRLLNIQAEHRHLLVMCGSMGCGPIAMMVEHLYKNLPEDTEVSVICGTNERLQKKLDRKYQDADQIHVAGYTKQMSLYMDSADLCLMKPGGLSVTEAAVKKLPMAFINAVAGCEQYNIEYFVKKGGAVSSDSPEELTDQCIRLLQSERKLKEMENALREYRRAEGAKQIFETIELLNTKKIYWKDTTYVERESDGFPQVPAGQVKYTRV</sequence>
<accession>A0A9D2QB14</accession>
<dbReference type="InterPro" id="IPR007235">
    <property type="entry name" value="Glyco_trans_28_C"/>
</dbReference>
<dbReference type="GO" id="GO:0009247">
    <property type="term" value="P:glycolipid biosynthetic process"/>
    <property type="evidence" value="ECO:0007669"/>
    <property type="project" value="InterPro"/>
</dbReference>
<dbReference type="GO" id="GO:0016758">
    <property type="term" value="F:hexosyltransferase activity"/>
    <property type="evidence" value="ECO:0007669"/>
    <property type="project" value="InterPro"/>
</dbReference>
<comment type="similarity">
    <text evidence="2">Belongs to the glycosyltransferase 28 family.</text>
</comment>
<feature type="domain" description="Diacylglycerol glucosyltransferase N-terminal" evidence="6">
    <location>
        <begin position="15"/>
        <end position="181"/>
    </location>
</feature>
<evidence type="ECO:0000259" key="6">
    <source>
        <dbReference type="Pfam" id="PF06925"/>
    </source>
</evidence>
<dbReference type="InterPro" id="IPR050519">
    <property type="entry name" value="Glycosyltransf_28_UgtP"/>
</dbReference>
<dbReference type="EC" id="2.4.-.-" evidence="7"/>
<evidence type="ECO:0000256" key="1">
    <source>
        <dbReference type="ARBA" id="ARBA00004370"/>
    </source>
</evidence>
<keyword evidence="4 7" id="KW-0808">Transferase</keyword>
<comment type="subcellular location">
    <subcellularLocation>
        <location evidence="1">Membrane</location>
    </subcellularLocation>
</comment>
<evidence type="ECO:0000259" key="5">
    <source>
        <dbReference type="Pfam" id="PF04101"/>
    </source>
</evidence>
<dbReference type="AlphaFoldDB" id="A0A9D2QB14"/>
<dbReference type="PANTHER" id="PTHR43025">
    <property type="entry name" value="MONOGALACTOSYLDIACYLGLYCEROL SYNTHASE"/>
    <property type="match status" value="1"/>
</dbReference>
<evidence type="ECO:0000256" key="2">
    <source>
        <dbReference type="ARBA" id="ARBA00006962"/>
    </source>
</evidence>
<reference evidence="7" key="1">
    <citation type="journal article" date="2021" name="PeerJ">
        <title>Extensive microbial diversity within the chicken gut microbiome revealed by metagenomics and culture.</title>
        <authorList>
            <person name="Gilroy R."/>
            <person name="Ravi A."/>
            <person name="Getino M."/>
            <person name="Pursley I."/>
            <person name="Horton D.L."/>
            <person name="Alikhan N.F."/>
            <person name="Baker D."/>
            <person name="Gharbi K."/>
            <person name="Hall N."/>
            <person name="Watson M."/>
            <person name="Adriaenssens E.M."/>
            <person name="Foster-Nyarko E."/>
            <person name="Jarju S."/>
            <person name="Secka A."/>
            <person name="Antonio M."/>
            <person name="Oren A."/>
            <person name="Chaudhuri R.R."/>
            <person name="La Ragione R."/>
            <person name="Hildebrand F."/>
            <person name="Pallen M.J."/>
        </authorList>
    </citation>
    <scope>NUCLEOTIDE SEQUENCE</scope>
    <source>
        <strain evidence="7">CHK196-7946</strain>
    </source>
</reference>
<keyword evidence="3 7" id="KW-0328">Glycosyltransferase</keyword>
<evidence type="ECO:0000313" key="8">
    <source>
        <dbReference type="Proteomes" id="UP000823902"/>
    </source>
</evidence>
<feature type="domain" description="Glycosyl transferase family 28 C-terminal" evidence="5">
    <location>
        <begin position="207"/>
        <end position="362"/>
    </location>
</feature>
<dbReference type="SUPFAM" id="SSF53756">
    <property type="entry name" value="UDP-Glycosyltransferase/glycogen phosphorylase"/>
    <property type="match status" value="1"/>
</dbReference>
<name>A0A9D2QB14_9FIRM</name>
<evidence type="ECO:0000313" key="7">
    <source>
        <dbReference type="EMBL" id="HJC74660.1"/>
    </source>
</evidence>
<evidence type="ECO:0000256" key="3">
    <source>
        <dbReference type="ARBA" id="ARBA00022676"/>
    </source>
</evidence>
<dbReference type="Pfam" id="PF06925">
    <property type="entry name" value="MGDG_synth"/>
    <property type="match status" value="1"/>
</dbReference>
<dbReference type="GO" id="GO:0016020">
    <property type="term" value="C:membrane"/>
    <property type="evidence" value="ECO:0007669"/>
    <property type="project" value="UniProtKB-SubCell"/>
</dbReference>
<dbReference type="Gene3D" id="3.40.50.2000">
    <property type="entry name" value="Glycogen Phosphorylase B"/>
    <property type="match status" value="1"/>
</dbReference>
<dbReference type="EMBL" id="DWVY01000034">
    <property type="protein sequence ID" value="HJC74660.1"/>
    <property type="molecule type" value="Genomic_DNA"/>
</dbReference>
<gene>
    <name evidence="7" type="ORF">H9697_06905</name>
</gene>
<dbReference type="Pfam" id="PF04101">
    <property type="entry name" value="Glyco_tran_28_C"/>
    <property type="match status" value="1"/>
</dbReference>
<proteinExistence type="inferred from homology"/>
<dbReference type="Proteomes" id="UP000823902">
    <property type="component" value="Unassembled WGS sequence"/>
</dbReference>
<organism evidence="7 8">
    <name type="scientific">Candidatus Mediterraneibacter faecavium</name>
    <dbReference type="NCBI Taxonomy" id="2838668"/>
    <lineage>
        <taxon>Bacteria</taxon>
        <taxon>Bacillati</taxon>
        <taxon>Bacillota</taxon>
        <taxon>Clostridia</taxon>
        <taxon>Lachnospirales</taxon>
        <taxon>Lachnospiraceae</taxon>
        <taxon>Mediterraneibacter</taxon>
    </lineage>
</organism>
<protein>
    <submittedName>
        <fullName evidence="7">Glycosyltransferase</fullName>
        <ecNumber evidence="7">2.4.-.-</ecNumber>
    </submittedName>
</protein>
<dbReference type="PANTHER" id="PTHR43025:SF3">
    <property type="entry name" value="MONOGALACTOSYLDIACYLGLYCEROL SYNTHASE 1, CHLOROPLASTIC"/>
    <property type="match status" value="1"/>
</dbReference>
<evidence type="ECO:0000256" key="4">
    <source>
        <dbReference type="ARBA" id="ARBA00022679"/>
    </source>
</evidence>
<dbReference type="InterPro" id="IPR009695">
    <property type="entry name" value="Diacylglyc_glucosyltr_N"/>
</dbReference>
<reference evidence="7" key="2">
    <citation type="submission" date="2021-04" db="EMBL/GenBank/DDBJ databases">
        <authorList>
            <person name="Gilroy R."/>
        </authorList>
    </citation>
    <scope>NUCLEOTIDE SEQUENCE</scope>
    <source>
        <strain evidence="7">CHK196-7946</strain>
    </source>
</reference>
<comment type="caution">
    <text evidence="7">The sequence shown here is derived from an EMBL/GenBank/DDBJ whole genome shotgun (WGS) entry which is preliminary data.</text>
</comment>